<evidence type="ECO:0000313" key="1">
    <source>
        <dbReference type="EMBL" id="MBD8490729.1"/>
    </source>
</evidence>
<evidence type="ECO:0000313" key="2">
    <source>
        <dbReference type="Proteomes" id="UP000647133"/>
    </source>
</evidence>
<dbReference type="Proteomes" id="UP000647133">
    <property type="component" value="Unassembled WGS sequence"/>
</dbReference>
<reference evidence="1 2" key="1">
    <citation type="submission" date="2020-09" db="EMBL/GenBank/DDBJ databases">
        <title>Echinicola sp. CAU 1574 isolated from sand of Sido Beach.</title>
        <authorList>
            <person name="Kim W."/>
        </authorList>
    </citation>
    <scope>NUCLEOTIDE SEQUENCE [LARGE SCALE GENOMIC DNA]</scope>
    <source>
        <strain evidence="1 2">CAU 1574</strain>
    </source>
</reference>
<gene>
    <name evidence="1" type="ORF">IFO69_18395</name>
</gene>
<organism evidence="1 2">
    <name type="scientific">Echinicola arenosa</name>
    <dbReference type="NCBI Taxonomy" id="2774144"/>
    <lineage>
        <taxon>Bacteria</taxon>
        <taxon>Pseudomonadati</taxon>
        <taxon>Bacteroidota</taxon>
        <taxon>Cytophagia</taxon>
        <taxon>Cytophagales</taxon>
        <taxon>Cyclobacteriaceae</taxon>
        <taxon>Echinicola</taxon>
    </lineage>
</organism>
<keyword evidence="2" id="KW-1185">Reference proteome</keyword>
<dbReference type="SUPFAM" id="SSF75011">
    <property type="entry name" value="3-carboxy-cis,cis-mucoante lactonizing enzyme"/>
    <property type="match status" value="1"/>
</dbReference>
<name>A0ABR9ASZ4_9BACT</name>
<proteinExistence type="predicted"/>
<protein>
    <submittedName>
        <fullName evidence="1">Uncharacterized protein</fullName>
    </submittedName>
</protein>
<accession>A0ABR9ASZ4</accession>
<comment type="caution">
    <text evidence="1">The sequence shown here is derived from an EMBL/GenBank/DDBJ whole genome shotgun (WGS) entry which is preliminary data.</text>
</comment>
<sequence>MKIDLNKTLIASLTVGISLCNLSCTNDDDMDMPDNGDIASLFVSSNTSGMISIMDFTDPSNVSTSTTASAGADADGIYYDAEDDEIIQLVRSNNSLNVYGDFKASLMNSGISISLGLNTMGDFVSGREIAVYNDMVVVAESPVEANGNQSSFYVYQTTSSGFSLMNTYRVDFALWGIHIEGNTLYAIVDKDSDLAVFNNFFANADGMINPSKRVTIEGLVRTHGLTYSMEDDLMVLTDIGDAGSDSDGGLTLITDFSNKLNATSNGGMISSSQQARIEGSNTSLGNPVDVAYSEDSQMIFVAERANGGGKILAFNYFTSNGNPSPTFSQSVEGASAVYYYED</sequence>
<dbReference type="RefSeq" id="WP_192011606.1">
    <property type="nucleotide sequence ID" value="NZ_JACYTQ010000008.1"/>
</dbReference>
<dbReference type="EMBL" id="JACYTQ010000008">
    <property type="protein sequence ID" value="MBD8490729.1"/>
    <property type="molecule type" value="Genomic_DNA"/>
</dbReference>